<dbReference type="RefSeq" id="WP_386675695.1">
    <property type="nucleotide sequence ID" value="NZ_JBHLTG010000010.1"/>
</dbReference>
<dbReference type="GO" id="GO:0016757">
    <property type="term" value="F:glycosyltransferase activity"/>
    <property type="evidence" value="ECO:0007669"/>
    <property type="project" value="UniProtKB-KW"/>
</dbReference>
<comment type="caution">
    <text evidence="5">The sequence shown here is derived from an EMBL/GenBank/DDBJ whole genome shotgun (WGS) entry which is preliminary data.</text>
</comment>
<comment type="similarity">
    <text evidence="1">Belongs to the glycosyltransferase 2 family.</text>
</comment>
<evidence type="ECO:0000256" key="1">
    <source>
        <dbReference type="ARBA" id="ARBA00006739"/>
    </source>
</evidence>
<dbReference type="InterPro" id="IPR050834">
    <property type="entry name" value="Glycosyltransf_2"/>
</dbReference>
<dbReference type="PANTHER" id="PTHR43685">
    <property type="entry name" value="GLYCOSYLTRANSFERASE"/>
    <property type="match status" value="1"/>
</dbReference>
<keyword evidence="6" id="KW-1185">Reference proteome</keyword>
<dbReference type="SUPFAM" id="SSF53448">
    <property type="entry name" value="Nucleotide-diphospho-sugar transferases"/>
    <property type="match status" value="1"/>
</dbReference>
<proteinExistence type="inferred from homology"/>
<evidence type="ECO:0000313" key="5">
    <source>
        <dbReference type="EMBL" id="MFC0682045.1"/>
    </source>
</evidence>
<dbReference type="InterPro" id="IPR029044">
    <property type="entry name" value="Nucleotide-diphossugar_trans"/>
</dbReference>
<evidence type="ECO:0000256" key="2">
    <source>
        <dbReference type="ARBA" id="ARBA00022676"/>
    </source>
</evidence>
<evidence type="ECO:0000313" key="6">
    <source>
        <dbReference type="Proteomes" id="UP001589896"/>
    </source>
</evidence>
<evidence type="ECO:0000256" key="3">
    <source>
        <dbReference type="ARBA" id="ARBA00022679"/>
    </source>
</evidence>
<dbReference type="Pfam" id="PF00535">
    <property type="entry name" value="Glycos_transf_2"/>
    <property type="match status" value="1"/>
</dbReference>
<name>A0ABV6RYI9_9GAMM</name>
<dbReference type="InterPro" id="IPR001173">
    <property type="entry name" value="Glyco_trans_2-like"/>
</dbReference>
<keyword evidence="3 5" id="KW-0808">Transferase</keyword>
<organism evidence="5 6">
    <name type="scientific">Lysobacter korlensis</name>
    <dbReference type="NCBI Taxonomy" id="553636"/>
    <lineage>
        <taxon>Bacteria</taxon>
        <taxon>Pseudomonadati</taxon>
        <taxon>Pseudomonadota</taxon>
        <taxon>Gammaproteobacteria</taxon>
        <taxon>Lysobacterales</taxon>
        <taxon>Lysobacteraceae</taxon>
        <taxon>Lysobacter</taxon>
    </lineage>
</organism>
<gene>
    <name evidence="5" type="ORF">ACFFGH_29790</name>
</gene>
<keyword evidence="2 5" id="KW-0328">Glycosyltransferase</keyword>
<dbReference type="Proteomes" id="UP001589896">
    <property type="component" value="Unassembled WGS sequence"/>
</dbReference>
<dbReference type="EMBL" id="JBHLTG010000010">
    <property type="protein sequence ID" value="MFC0682045.1"/>
    <property type="molecule type" value="Genomic_DNA"/>
</dbReference>
<dbReference type="Gene3D" id="3.90.550.10">
    <property type="entry name" value="Spore Coat Polysaccharide Biosynthesis Protein SpsA, Chain A"/>
    <property type="match status" value="1"/>
</dbReference>
<dbReference type="EC" id="2.4.-.-" evidence="5"/>
<reference evidence="5 6" key="1">
    <citation type="submission" date="2024-09" db="EMBL/GenBank/DDBJ databases">
        <authorList>
            <person name="Sun Q."/>
            <person name="Mori K."/>
        </authorList>
    </citation>
    <scope>NUCLEOTIDE SEQUENCE [LARGE SCALE GENOMIC DNA]</scope>
    <source>
        <strain evidence="5 6">KCTC 23076</strain>
    </source>
</reference>
<dbReference type="PANTHER" id="PTHR43685:SF5">
    <property type="entry name" value="GLYCOSYLTRANSFERASE EPSE-RELATED"/>
    <property type="match status" value="1"/>
</dbReference>
<protein>
    <submittedName>
        <fullName evidence="5">Glycosyltransferase</fullName>
        <ecNumber evidence="5">2.4.-.-</ecNumber>
    </submittedName>
</protein>
<sequence>MSEADPPSFSLLLPYYRRDDPAFFLRAFRSTVTDQTLKPAQVVLVQDGEVPDALATVVDESAAGSPVPVDIVRLPTNRGLATALEEGLRACRFEVVARMDADDISLPHRFERQLPMLASGLDLVGAGMLEFEDEVGKVVGRRVPPVGQESIAKYARFHDPFNHPTVVYRKQAVAAAGGYRDLGLMEDYYLFARMIHSGAKVGNVAEPLVMYRVSSGAYARRGGLNQLKAELMLQRAFRRSRFTTRSQFARNIAVRGGYRLVPETLRRVAYRSLIARPPRTDQGR</sequence>
<accession>A0ABV6RYI9</accession>
<evidence type="ECO:0000259" key="4">
    <source>
        <dbReference type="Pfam" id="PF00535"/>
    </source>
</evidence>
<feature type="domain" description="Glycosyltransferase 2-like" evidence="4">
    <location>
        <begin position="10"/>
        <end position="168"/>
    </location>
</feature>